<reference evidence="5 6" key="1">
    <citation type="submission" date="2018-04" db="EMBL/GenBank/DDBJ databases">
        <title>WGS assembly of Panicum hallii var. hallii HAL2.</title>
        <authorList>
            <person name="Lovell J."/>
            <person name="Jenkins J."/>
            <person name="Lowry D."/>
            <person name="Mamidi S."/>
            <person name="Sreedasyam A."/>
            <person name="Weng X."/>
            <person name="Barry K."/>
            <person name="Bonette J."/>
            <person name="Campitelli B."/>
            <person name="Daum C."/>
            <person name="Gordon S."/>
            <person name="Gould B."/>
            <person name="Lipzen A."/>
            <person name="MacQueen A."/>
            <person name="Palacio-Mejia J."/>
            <person name="Plott C."/>
            <person name="Shakirov E."/>
            <person name="Shu S."/>
            <person name="Yoshinaga Y."/>
            <person name="Zane M."/>
            <person name="Rokhsar D."/>
            <person name="Grimwood J."/>
            <person name="Schmutz J."/>
            <person name="Juenger T."/>
        </authorList>
    </citation>
    <scope>NUCLEOTIDE SEQUENCE [LARGE SCALE GENOMIC DNA]</scope>
    <source>
        <strain evidence="6">cv. HAL2</strain>
    </source>
</reference>
<keyword evidence="2" id="KW-0472">Membrane</keyword>
<name>A0A2T7E1E1_9POAL</name>
<sequence>MPSFDRDGCRVPPCGSHRPTAGRPASDPCGARRAPPRDWPRRSGKRPREESEEPSGQCAPHLHGAARGRQKTAKHTGPHQEATTPALAGLGGSGRNIAGKSFSIYKQLATGRPNQQQPTAAAGAGGSRGEASAGGRARRGGGRASAMSVSCGLEWVVCLGCTRWAWKRLTYIGAYDSETWPPASPGEFEPVPRLCRVVLANYDADLSSPKFAPQGRGYADVDPRGIVRRATYDHVGNRCPPYLIYVDEAHKEIVLAVRGLNLVRNADYKVLMDNKLGMQMFDGGYVHHGLLKAAQFILERETETLRDLLRRYGPEYKLIFTGHSLGSGIAALMTVLVVNNRKEFDNIPRNRIKCYALAPARCMSLNLAVKYADVINSVVLQDDFLPRTPTPLEYIFGSIFCLPCLLFLICLRDTFKQDKRKFKDPRRLYAPGRMYHIVERKFCRCGRFPPVVRTAIPVEGRFEHVVLSCSTTSDHAIAWIERESQKALELMLESDNAMAPPPQQKMERLQSFEEEHKSALQRAKTLDVPHAADLSEEEILEDGSTAPPSDTHSETTMEPKSAGRTSWDALMEKLFTRDEDGKLVVKKDMAKEIVVE</sequence>
<dbReference type="Pfam" id="PF03893">
    <property type="entry name" value="Lipase3_N"/>
    <property type="match status" value="1"/>
</dbReference>
<dbReference type="PANTHER" id="PTHR46398:SF7">
    <property type="entry name" value="ALPHA_BETA-HYDROLASES SUPERFAMILY PROTEIN"/>
    <property type="match status" value="1"/>
</dbReference>
<feature type="region of interest" description="Disordered" evidence="1">
    <location>
        <begin position="1"/>
        <end position="93"/>
    </location>
</feature>
<dbReference type="Gramene" id="PUZ61628">
    <property type="protein sequence ID" value="PUZ61628"/>
    <property type="gene ID" value="GQ55_4G291400"/>
</dbReference>
<dbReference type="CDD" id="cd00519">
    <property type="entry name" value="Lipase_3"/>
    <property type="match status" value="1"/>
</dbReference>
<evidence type="ECO:0000313" key="5">
    <source>
        <dbReference type="EMBL" id="PUZ61628.1"/>
    </source>
</evidence>
<evidence type="ECO:0000256" key="1">
    <source>
        <dbReference type="SAM" id="MobiDB-lite"/>
    </source>
</evidence>
<evidence type="ECO:0008006" key="7">
    <source>
        <dbReference type="Google" id="ProtNLM"/>
    </source>
</evidence>
<dbReference type="Gene3D" id="3.40.50.1820">
    <property type="entry name" value="alpha/beta hydrolase"/>
    <property type="match status" value="1"/>
</dbReference>
<accession>A0A2T7E1E1</accession>
<feature type="transmembrane region" description="Helical" evidence="2">
    <location>
        <begin position="394"/>
        <end position="411"/>
    </location>
</feature>
<dbReference type="GO" id="GO:0016042">
    <property type="term" value="P:lipid catabolic process"/>
    <property type="evidence" value="ECO:0007669"/>
    <property type="project" value="InterPro"/>
</dbReference>
<keyword evidence="2" id="KW-1133">Transmembrane helix</keyword>
<dbReference type="Pfam" id="PF01764">
    <property type="entry name" value="Lipase_3"/>
    <property type="match status" value="1"/>
</dbReference>
<proteinExistence type="predicted"/>
<feature type="domain" description="Fungal lipase-type" evidence="3">
    <location>
        <begin position="254"/>
        <end position="390"/>
    </location>
</feature>
<evidence type="ECO:0000313" key="6">
    <source>
        <dbReference type="Proteomes" id="UP000244336"/>
    </source>
</evidence>
<evidence type="ECO:0000259" key="3">
    <source>
        <dbReference type="Pfam" id="PF01764"/>
    </source>
</evidence>
<dbReference type="Proteomes" id="UP000244336">
    <property type="component" value="Chromosome 4"/>
</dbReference>
<dbReference type="InterPro" id="IPR002921">
    <property type="entry name" value="Fungal_lipase-type"/>
</dbReference>
<dbReference type="PANTHER" id="PTHR46398">
    <property type="entry name" value="ALPHA/BETA-HYDROLASES SUPERFAMILY PROTEIN"/>
    <property type="match status" value="1"/>
</dbReference>
<dbReference type="OrthoDB" id="438440at2759"/>
<dbReference type="InterPro" id="IPR029058">
    <property type="entry name" value="AB_hydrolase_fold"/>
</dbReference>
<protein>
    <recommendedName>
        <fullName evidence="7">Fungal lipase-like domain-containing protein</fullName>
    </recommendedName>
</protein>
<feature type="region of interest" description="Disordered" evidence="1">
    <location>
        <begin position="536"/>
        <end position="565"/>
    </location>
</feature>
<gene>
    <name evidence="5" type="ORF">GQ55_4G291400</name>
</gene>
<dbReference type="InterPro" id="IPR005592">
    <property type="entry name" value="Mono/diacylglycerol_lipase_N"/>
</dbReference>
<keyword evidence="2" id="KW-0812">Transmembrane</keyword>
<feature type="compositionally biased region" description="Basic residues" evidence="1">
    <location>
        <begin position="64"/>
        <end position="77"/>
    </location>
</feature>
<evidence type="ECO:0000259" key="4">
    <source>
        <dbReference type="Pfam" id="PF03893"/>
    </source>
</evidence>
<keyword evidence="6" id="KW-1185">Reference proteome</keyword>
<feature type="compositionally biased region" description="Basic and acidic residues" evidence="1">
    <location>
        <begin position="35"/>
        <end position="49"/>
    </location>
</feature>
<organism evidence="5 6">
    <name type="scientific">Panicum hallii var. hallii</name>
    <dbReference type="NCBI Taxonomy" id="1504633"/>
    <lineage>
        <taxon>Eukaryota</taxon>
        <taxon>Viridiplantae</taxon>
        <taxon>Streptophyta</taxon>
        <taxon>Embryophyta</taxon>
        <taxon>Tracheophyta</taxon>
        <taxon>Spermatophyta</taxon>
        <taxon>Magnoliopsida</taxon>
        <taxon>Liliopsida</taxon>
        <taxon>Poales</taxon>
        <taxon>Poaceae</taxon>
        <taxon>PACMAD clade</taxon>
        <taxon>Panicoideae</taxon>
        <taxon>Panicodae</taxon>
        <taxon>Paniceae</taxon>
        <taxon>Panicinae</taxon>
        <taxon>Panicum</taxon>
        <taxon>Panicum sect. Panicum</taxon>
    </lineage>
</organism>
<dbReference type="SUPFAM" id="SSF53474">
    <property type="entry name" value="alpha/beta-Hydrolases"/>
    <property type="match status" value="1"/>
</dbReference>
<feature type="domain" description="Mono-/di-acylglycerol lipase N-terminal" evidence="4">
    <location>
        <begin position="153"/>
        <end position="218"/>
    </location>
</feature>
<dbReference type="AlphaFoldDB" id="A0A2T7E1E1"/>
<feature type="region of interest" description="Disordered" evidence="1">
    <location>
        <begin position="111"/>
        <end position="143"/>
    </location>
</feature>
<evidence type="ECO:0000256" key="2">
    <source>
        <dbReference type="SAM" id="Phobius"/>
    </source>
</evidence>
<dbReference type="EMBL" id="CM009752">
    <property type="protein sequence ID" value="PUZ61628.1"/>
    <property type="molecule type" value="Genomic_DNA"/>
</dbReference>